<dbReference type="Pfam" id="PF01636">
    <property type="entry name" value="APH"/>
    <property type="match status" value="1"/>
</dbReference>
<evidence type="ECO:0000313" key="2">
    <source>
        <dbReference type="EMBL" id="QTC88583.1"/>
    </source>
</evidence>
<dbReference type="RefSeq" id="WP_207825953.1">
    <property type="nucleotide sequence ID" value="NZ_CP062006.1"/>
</dbReference>
<keyword evidence="3" id="KW-1185">Reference proteome</keyword>
<reference evidence="2 3" key="1">
    <citation type="submission" date="2020-09" db="EMBL/GenBank/DDBJ databases">
        <title>Brevundimonas sp. LVF1 isolated from an oligotrophic pond in Goettingen, Germany.</title>
        <authorList>
            <person name="Friedrich I."/>
            <person name="Klassen A."/>
            <person name="Neubauer H."/>
            <person name="Schneider D."/>
            <person name="Hertel R."/>
            <person name="Daniel R."/>
        </authorList>
    </citation>
    <scope>NUCLEOTIDE SEQUENCE [LARGE SCALE GENOMIC DNA]</scope>
    <source>
        <strain evidence="2 3">LVF1</strain>
    </source>
</reference>
<sequence>MSQQAAFEGAGPIRAGHELPLDQLTDWLRRHAPNLGELQKVSQFNGGQSNPTYRLDTATGACVLRRKPTGVVLKGAHAVEREFKVISALRQADFPVPAPLALCEDEAVIGSPFYLMEMVEGRIFWTPTLPSLTPAQRSAHFETLNATIARLHALDVAAIGLDDYGRPGNFFARQIARWSRQYLEDDLAGRDPNMDRLVAWLPEHAPPDDGSVAVVHGDFRADNAVFAPDRAEVRAVLDWELSTLGHPMGDFTYHLMMYRLPPHMIGGFAGADLTALGIPTEADYLAAYCERVGRTPPTPQELRFYMAFNMFRLAAIFHGIKGRIARGTASSVHAQTMADNLAELAALAWAQTETTS</sequence>
<evidence type="ECO:0000259" key="1">
    <source>
        <dbReference type="Pfam" id="PF01636"/>
    </source>
</evidence>
<dbReference type="EMBL" id="CP062006">
    <property type="protein sequence ID" value="QTC88583.1"/>
    <property type="molecule type" value="Genomic_DNA"/>
</dbReference>
<dbReference type="SUPFAM" id="SSF56112">
    <property type="entry name" value="Protein kinase-like (PK-like)"/>
    <property type="match status" value="1"/>
</dbReference>
<gene>
    <name evidence="2" type="ORF">IFE19_04195</name>
</gene>
<dbReference type="InterPro" id="IPR041726">
    <property type="entry name" value="ACAD10_11_N"/>
</dbReference>
<proteinExistence type="predicted"/>
<feature type="domain" description="Aminoglycoside phosphotransferase" evidence="1">
    <location>
        <begin position="41"/>
        <end position="273"/>
    </location>
</feature>
<evidence type="ECO:0000313" key="3">
    <source>
        <dbReference type="Proteomes" id="UP000663942"/>
    </source>
</evidence>
<organism evidence="2 3">
    <name type="scientific">Brevundimonas pondensis</name>
    <dbReference type="NCBI Taxonomy" id="2774189"/>
    <lineage>
        <taxon>Bacteria</taxon>
        <taxon>Pseudomonadati</taxon>
        <taxon>Pseudomonadota</taxon>
        <taxon>Alphaproteobacteria</taxon>
        <taxon>Caulobacterales</taxon>
        <taxon>Caulobacteraceae</taxon>
        <taxon>Brevundimonas</taxon>
    </lineage>
</organism>
<dbReference type="PANTHER" id="PTHR47829:SF1">
    <property type="entry name" value="HAD FAMILY PHOSPHATASE"/>
    <property type="match status" value="1"/>
</dbReference>
<dbReference type="PANTHER" id="PTHR47829">
    <property type="entry name" value="HYDROLASE, PUTATIVE (AFU_ORTHOLOGUE AFUA_1G12880)-RELATED"/>
    <property type="match status" value="1"/>
</dbReference>
<dbReference type="Gene3D" id="3.30.200.20">
    <property type="entry name" value="Phosphorylase Kinase, domain 1"/>
    <property type="match status" value="1"/>
</dbReference>
<dbReference type="CDD" id="cd05154">
    <property type="entry name" value="ACAD10_11_N-like"/>
    <property type="match status" value="1"/>
</dbReference>
<accession>A0ABX7SNI3</accession>
<dbReference type="InterPro" id="IPR011009">
    <property type="entry name" value="Kinase-like_dom_sf"/>
</dbReference>
<dbReference type="InterPro" id="IPR002575">
    <property type="entry name" value="Aminoglycoside_PTrfase"/>
</dbReference>
<protein>
    <submittedName>
        <fullName evidence="2">Phosphotransferase family protein</fullName>
    </submittedName>
</protein>
<dbReference type="Gene3D" id="3.90.1200.10">
    <property type="match status" value="1"/>
</dbReference>
<dbReference type="Proteomes" id="UP000663942">
    <property type="component" value="Chromosome"/>
</dbReference>
<name>A0ABX7SNI3_9CAUL</name>
<dbReference type="InterPro" id="IPR052898">
    <property type="entry name" value="ACAD10-like"/>
</dbReference>